<keyword evidence="2" id="KW-0812">Transmembrane</keyword>
<dbReference type="AlphaFoldDB" id="Q1D7N5"/>
<organism evidence="3 4">
    <name type="scientific">Myxococcus xanthus (strain DK1622)</name>
    <dbReference type="NCBI Taxonomy" id="246197"/>
    <lineage>
        <taxon>Bacteria</taxon>
        <taxon>Pseudomonadati</taxon>
        <taxon>Myxococcota</taxon>
        <taxon>Myxococcia</taxon>
        <taxon>Myxococcales</taxon>
        <taxon>Cystobacterineae</taxon>
        <taxon>Myxococcaceae</taxon>
        <taxon>Myxococcus</taxon>
    </lineage>
</organism>
<protein>
    <submittedName>
        <fullName evidence="3">Uncharacterized protein</fullName>
    </submittedName>
</protein>
<feature type="compositionally biased region" description="Low complexity" evidence="1">
    <location>
        <begin position="11"/>
        <end position="29"/>
    </location>
</feature>
<name>Q1D7N5_MYXXD</name>
<evidence type="ECO:0000313" key="4">
    <source>
        <dbReference type="Proteomes" id="UP000002402"/>
    </source>
</evidence>
<evidence type="ECO:0000256" key="2">
    <source>
        <dbReference type="SAM" id="Phobius"/>
    </source>
</evidence>
<gene>
    <name evidence="3" type="ordered locus">MXAN_3135</name>
</gene>
<dbReference type="KEGG" id="mxa:MXAN_3135"/>
<reference evidence="3 4" key="1">
    <citation type="journal article" date="2006" name="Proc. Natl. Acad. Sci. U.S.A.">
        <title>Evolution of sensory complexity recorded in a myxobacterial genome.</title>
        <authorList>
            <person name="Goldman B.S."/>
            <person name="Nierman W.C."/>
            <person name="Kaiser D."/>
            <person name="Slater S.C."/>
            <person name="Durkin A.S."/>
            <person name="Eisen J.A."/>
            <person name="Ronning C.M."/>
            <person name="Barbazuk W.B."/>
            <person name="Blanchard M."/>
            <person name="Field C."/>
            <person name="Halling C."/>
            <person name="Hinkle G."/>
            <person name="Iartchuk O."/>
            <person name="Kim H.S."/>
            <person name="Mackenzie C."/>
            <person name="Madupu R."/>
            <person name="Miller N."/>
            <person name="Shvartsbeyn A."/>
            <person name="Sullivan S.A."/>
            <person name="Vaudin M."/>
            <person name="Wiegand R."/>
            <person name="Kaplan H.B."/>
        </authorList>
    </citation>
    <scope>NUCLEOTIDE SEQUENCE [LARGE SCALE GENOMIC DNA]</scope>
    <source>
        <strain evidence="4">DK1622</strain>
    </source>
</reference>
<dbReference type="STRING" id="246197.MXAN_3135"/>
<feature type="transmembrane region" description="Helical" evidence="2">
    <location>
        <begin position="61"/>
        <end position="82"/>
    </location>
</feature>
<feature type="region of interest" description="Disordered" evidence="1">
    <location>
        <begin position="97"/>
        <end position="121"/>
    </location>
</feature>
<evidence type="ECO:0000313" key="3">
    <source>
        <dbReference type="EMBL" id="ABF86534.1"/>
    </source>
</evidence>
<dbReference type="Proteomes" id="UP000002402">
    <property type="component" value="Chromosome"/>
</dbReference>
<keyword evidence="4" id="KW-1185">Reference proteome</keyword>
<accession>Q1D7N5</accession>
<dbReference type="HOGENOM" id="CLU_2035527_0_0_7"/>
<evidence type="ECO:0000256" key="1">
    <source>
        <dbReference type="SAM" id="MobiDB-lite"/>
    </source>
</evidence>
<feature type="region of interest" description="Disordered" evidence="1">
    <location>
        <begin position="1"/>
        <end position="30"/>
    </location>
</feature>
<keyword evidence="2" id="KW-1133">Transmembrane helix</keyword>
<proteinExistence type="predicted"/>
<keyword evidence="2" id="KW-0472">Membrane</keyword>
<dbReference type="EMBL" id="CP000113">
    <property type="protein sequence ID" value="ABF86534.1"/>
    <property type="molecule type" value="Genomic_DNA"/>
</dbReference>
<dbReference type="EnsemblBacteria" id="ABF86534">
    <property type="protein sequence ID" value="ABF86534"/>
    <property type="gene ID" value="MXAN_3135"/>
</dbReference>
<sequence>MARKTVRPGFARSQRAPASSRRSNPSSARLFSPRHFHVLEGDSSSRPCRMRRDAPLEGRRFYLGLLALGLLVPLVLFGAGAVNRFAASQREARAQVMRETARAGGGLRRAPGEAGGPHASA</sequence>